<proteinExistence type="predicted"/>
<evidence type="ECO:0000313" key="1">
    <source>
        <dbReference type="EMBL" id="OGG06856.1"/>
    </source>
</evidence>
<gene>
    <name evidence="1" type="ORF">A2872_00530</name>
</gene>
<dbReference type="STRING" id="1798377.A2872_00530"/>
<reference evidence="1 2" key="1">
    <citation type="journal article" date="2016" name="Nat. Commun.">
        <title>Thousands of microbial genomes shed light on interconnected biogeochemical processes in an aquifer system.</title>
        <authorList>
            <person name="Anantharaman K."/>
            <person name="Brown C.T."/>
            <person name="Hug L.A."/>
            <person name="Sharon I."/>
            <person name="Castelle C.J."/>
            <person name="Probst A.J."/>
            <person name="Thomas B.C."/>
            <person name="Singh A."/>
            <person name="Wilkins M.J."/>
            <person name="Karaoz U."/>
            <person name="Brodie E.L."/>
            <person name="Williams K.H."/>
            <person name="Hubbard S.S."/>
            <person name="Banfield J.F."/>
        </authorList>
    </citation>
    <scope>NUCLEOTIDE SEQUENCE [LARGE SCALE GENOMIC DNA]</scope>
</reference>
<comment type="caution">
    <text evidence="1">The sequence shown here is derived from an EMBL/GenBank/DDBJ whole genome shotgun (WGS) entry which is preliminary data.</text>
</comment>
<accession>A0A1F5Z363</accession>
<dbReference type="EMBL" id="MFJG01000019">
    <property type="protein sequence ID" value="OGG06856.1"/>
    <property type="molecule type" value="Genomic_DNA"/>
</dbReference>
<dbReference type="Proteomes" id="UP000178681">
    <property type="component" value="Unassembled WGS sequence"/>
</dbReference>
<sequence>MSVKEISGIEEIISKVGGNRAVAGHIALLMSVIQQIETGAVKDGQFDKEVAERNISYLRSLGLYTD</sequence>
<name>A0A1F5Z363_9BACT</name>
<protein>
    <submittedName>
        <fullName evidence="1">Uncharacterized protein</fullName>
    </submittedName>
</protein>
<evidence type="ECO:0000313" key="2">
    <source>
        <dbReference type="Proteomes" id="UP000178681"/>
    </source>
</evidence>
<dbReference type="AlphaFoldDB" id="A0A1F5Z363"/>
<organism evidence="1 2">
    <name type="scientific">Candidatus Gottesmanbacteria bacterium RIFCSPHIGHO2_01_FULL_42_12</name>
    <dbReference type="NCBI Taxonomy" id="1798377"/>
    <lineage>
        <taxon>Bacteria</taxon>
        <taxon>Candidatus Gottesmaniibacteriota</taxon>
    </lineage>
</organism>